<reference evidence="2 3" key="1">
    <citation type="journal article" date="2021" name="G3 (Bethesda)">
        <title>Improved contiguity of the threespine stickleback genome using long-read sequencing.</title>
        <authorList>
            <person name="Nath S."/>
            <person name="Shaw D.E."/>
            <person name="White M.A."/>
        </authorList>
    </citation>
    <scope>NUCLEOTIDE SEQUENCE [LARGE SCALE GENOMIC DNA]</scope>
    <source>
        <strain evidence="2 3">Lake Benthic</strain>
    </source>
</reference>
<dbReference type="AlphaFoldDB" id="A0AAQ4PH35"/>
<feature type="region of interest" description="Disordered" evidence="1">
    <location>
        <begin position="168"/>
        <end position="191"/>
    </location>
</feature>
<protein>
    <submittedName>
        <fullName evidence="2">Uncharacterized protein</fullName>
    </submittedName>
</protein>
<evidence type="ECO:0000313" key="3">
    <source>
        <dbReference type="Proteomes" id="UP000007635"/>
    </source>
</evidence>
<evidence type="ECO:0000256" key="1">
    <source>
        <dbReference type="SAM" id="MobiDB-lite"/>
    </source>
</evidence>
<reference evidence="2" key="3">
    <citation type="submission" date="2025-09" db="UniProtKB">
        <authorList>
            <consortium name="Ensembl"/>
        </authorList>
    </citation>
    <scope>IDENTIFICATION</scope>
</reference>
<organism evidence="2 3">
    <name type="scientific">Gasterosteus aculeatus aculeatus</name>
    <name type="common">three-spined stickleback</name>
    <dbReference type="NCBI Taxonomy" id="481459"/>
    <lineage>
        <taxon>Eukaryota</taxon>
        <taxon>Metazoa</taxon>
        <taxon>Chordata</taxon>
        <taxon>Craniata</taxon>
        <taxon>Vertebrata</taxon>
        <taxon>Euteleostomi</taxon>
        <taxon>Actinopterygii</taxon>
        <taxon>Neopterygii</taxon>
        <taxon>Teleostei</taxon>
        <taxon>Neoteleostei</taxon>
        <taxon>Acanthomorphata</taxon>
        <taxon>Eupercaria</taxon>
        <taxon>Perciformes</taxon>
        <taxon>Cottioidei</taxon>
        <taxon>Gasterosteales</taxon>
        <taxon>Gasterosteidae</taxon>
        <taxon>Gasterosteus</taxon>
    </lineage>
</organism>
<keyword evidence="3" id="KW-1185">Reference proteome</keyword>
<dbReference type="Ensembl" id="ENSGACT00000035203.1">
    <property type="protein sequence ID" value="ENSGACP00000037238.1"/>
    <property type="gene ID" value="ENSGACG00000034396.1"/>
</dbReference>
<accession>A0AAQ4PH35</accession>
<proteinExistence type="predicted"/>
<name>A0AAQ4PH35_GASAC</name>
<sequence length="243" mass="28047">MHYYYKTGRILVPDHTFLTTSKISATVKNRPIPMSKLPNQNLVLDPKYNGALTSIIWKTDGDWVYYRGFKKQNTMLNVTSGLLTLINLPEVEQGIFTVELNNIVHSVNFSVHLATKEYEKTLCMMLPSLCTKHTTGNVSGTKYKKPLPKSWKLNTPSEGYDWITMLQDPNSPKQPRRVKRDIATQSQKQTQTNTNLNNRCRYCALEATDITQNAFFNWTPLNIRIGRTIGKKKRKARNDEERY</sequence>
<reference evidence="2" key="2">
    <citation type="submission" date="2025-08" db="UniProtKB">
        <authorList>
            <consortium name="Ensembl"/>
        </authorList>
    </citation>
    <scope>IDENTIFICATION</scope>
</reference>
<dbReference type="Proteomes" id="UP000007635">
    <property type="component" value="Chromosome Y"/>
</dbReference>
<evidence type="ECO:0000313" key="2">
    <source>
        <dbReference type="Ensembl" id="ENSGACP00000037238.1"/>
    </source>
</evidence>